<proteinExistence type="predicted"/>
<dbReference type="Pfam" id="PF13490">
    <property type="entry name" value="zf-HC2"/>
    <property type="match status" value="1"/>
</dbReference>
<name>A0A4Y8ZL43_9SPHN</name>
<dbReference type="InterPro" id="IPR041916">
    <property type="entry name" value="Anti_sigma_zinc_sf"/>
</dbReference>
<organism evidence="2 3">
    <name type="scientific">Sphingomonas parva</name>
    <dbReference type="NCBI Taxonomy" id="2555898"/>
    <lineage>
        <taxon>Bacteria</taxon>
        <taxon>Pseudomonadati</taxon>
        <taxon>Pseudomonadota</taxon>
        <taxon>Alphaproteobacteria</taxon>
        <taxon>Sphingomonadales</taxon>
        <taxon>Sphingomonadaceae</taxon>
        <taxon>Sphingomonas</taxon>
    </lineage>
</organism>
<sequence>MGHVVTLPADRHRETQMLLPWYAAGTLDEADRALVEAHLPDCAECRATLAAEPALREALRVEDEDGGQGWAALQARAAAAAPVPPRRRARRWSYRAVADPARLKWLVAAQFAALVVLAVAAVPQAPPPAPAGDGVQAAAGPEGRYRALGESGAARAGNVLAMFGRDATVEDLRRALDASGARLVDGPTAAGAYVLALPGGEAGLAALRRQRHVILAEPIAQAPAE</sequence>
<evidence type="ECO:0000259" key="1">
    <source>
        <dbReference type="Pfam" id="PF13490"/>
    </source>
</evidence>
<dbReference type="Proteomes" id="UP000298213">
    <property type="component" value="Unassembled WGS sequence"/>
</dbReference>
<evidence type="ECO:0000313" key="3">
    <source>
        <dbReference type="Proteomes" id="UP000298213"/>
    </source>
</evidence>
<dbReference type="Gene3D" id="1.10.10.1320">
    <property type="entry name" value="Anti-sigma factor, zinc-finger domain"/>
    <property type="match status" value="1"/>
</dbReference>
<keyword evidence="3" id="KW-1185">Reference proteome</keyword>
<reference evidence="2 3" key="1">
    <citation type="submission" date="2019-03" db="EMBL/GenBank/DDBJ databases">
        <title>Genome sequence of Sphingomonas sp. 17J27-24.</title>
        <authorList>
            <person name="Kim M."/>
            <person name="Maeng S."/>
            <person name="Sathiyaraj S."/>
        </authorList>
    </citation>
    <scope>NUCLEOTIDE SEQUENCE [LARGE SCALE GENOMIC DNA]</scope>
    <source>
        <strain evidence="2 3">17J27-24</strain>
    </source>
</reference>
<accession>A0A4Y8ZL43</accession>
<dbReference type="OrthoDB" id="7554380at2"/>
<protein>
    <submittedName>
        <fullName evidence="2">Zf-HC2 domain-containing protein</fullName>
    </submittedName>
</protein>
<comment type="caution">
    <text evidence="2">The sequence shown here is derived from an EMBL/GenBank/DDBJ whole genome shotgun (WGS) entry which is preliminary data.</text>
</comment>
<evidence type="ECO:0000313" key="2">
    <source>
        <dbReference type="EMBL" id="TFI56708.1"/>
    </source>
</evidence>
<dbReference type="InterPro" id="IPR027383">
    <property type="entry name" value="Znf_put"/>
</dbReference>
<dbReference type="AlphaFoldDB" id="A0A4Y8ZL43"/>
<dbReference type="EMBL" id="SPDV01000057">
    <property type="protein sequence ID" value="TFI56708.1"/>
    <property type="molecule type" value="Genomic_DNA"/>
</dbReference>
<feature type="domain" description="Putative zinc-finger" evidence="1">
    <location>
        <begin position="13"/>
        <end position="46"/>
    </location>
</feature>
<dbReference type="RefSeq" id="WP_135089936.1">
    <property type="nucleotide sequence ID" value="NZ_SPDV01000057.1"/>
</dbReference>
<gene>
    <name evidence="2" type="ORF">E2493_18685</name>
</gene>